<evidence type="ECO:0000256" key="4">
    <source>
        <dbReference type="ARBA" id="ARBA00023136"/>
    </source>
</evidence>
<gene>
    <name evidence="8" type="ORF">Z519_09463</name>
</gene>
<dbReference type="Pfam" id="PF02656">
    <property type="entry name" value="DUF202"/>
    <property type="match status" value="1"/>
</dbReference>
<keyword evidence="2 6" id="KW-0812">Transmembrane</keyword>
<feature type="compositionally biased region" description="Basic and acidic residues" evidence="5">
    <location>
        <begin position="11"/>
        <end position="21"/>
    </location>
</feature>
<dbReference type="GeneID" id="27702391"/>
<sequence>MGDTRNGVDNSARRSREQHEEHDEEYELNTLGRELTQAAPSSGAGLSSTAPREKYKFQWRTWTRLIFPAYIHQVPVHAARDHLANERVFLGYVRTSSALANFAITILQLYRLKHDPVPPGKLSDYNLGIPLAVVTLFIGIAITLAGAWRFFACQSAMARRKQIVTSGMVVFVFIPVFGLLLLALLILTVIVNPDI</sequence>
<keyword evidence="9" id="KW-1185">Reference proteome</keyword>
<evidence type="ECO:0000256" key="2">
    <source>
        <dbReference type="ARBA" id="ARBA00022692"/>
    </source>
</evidence>
<feature type="transmembrane region" description="Helical" evidence="6">
    <location>
        <begin position="129"/>
        <end position="151"/>
    </location>
</feature>
<keyword evidence="4 6" id="KW-0472">Membrane</keyword>
<feature type="domain" description="DUF202" evidence="7">
    <location>
        <begin position="80"/>
        <end position="154"/>
    </location>
</feature>
<feature type="transmembrane region" description="Helical" evidence="6">
    <location>
        <begin position="89"/>
        <end position="109"/>
    </location>
</feature>
<feature type="transmembrane region" description="Helical" evidence="6">
    <location>
        <begin position="163"/>
        <end position="191"/>
    </location>
</feature>
<dbReference type="VEuPathDB" id="FungiDB:Z519_09463"/>
<dbReference type="GO" id="GO:0012505">
    <property type="term" value="C:endomembrane system"/>
    <property type="evidence" value="ECO:0007669"/>
    <property type="project" value="UniProtKB-SubCell"/>
</dbReference>
<evidence type="ECO:0000256" key="5">
    <source>
        <dbReference type="SAM" id="MobiDB-lite"/>
    </source>
</evidence>
<evidence type="ECO:0000313" key="9">
    <source>
        <dbReference type="Proteomes" id="UP000053789"/>
    </source>
</evidence>
<dbReference type="EMBL" id="KN846994">
    <property type="protein sequence ID" value="KIW90033.1"/>
    <property type="molecule type" value="Genomic_DNA"/>
</dbReference>
<evidence type="ECO:0000256" key="3">
    <source>
        <dbReference type="ARBA" id="ARBA00022989"/>
    </source>
</evidence>
<reference evidence="8" key="1">
    <citation type="submission" date="2015-01" db="EMBL/GenBank/DDBJ databases">
        <title>The Genome Sequence of Cladophialophora bantiana CBS 173.52.</title>
        <authorList>
            <consortium name="The Broad Institute Genomics Platform"/>
            <person name="Cuomo C."/>
            <person name="de Hoog S."/>
            <person name="Gorbushina A."/>
            <person name="Stielow B."/>
            <person name="Teixiera M."/>
            <person name="Abouelleil A."/>
            <person name="Chapman S.B."/>
            <person name="Priest M."/>
            <person name="Young S.K."/>
            <person name="Wortman J."/>
            <person name="Nusbaum C."/>
            <person name="Birren B."/>
        </authorList>
    </citation>
    <scope>NUCLEOTIDE SEQUENCE [LARGE SCALE GENOMIC DNA]</scope>
    <source>
        <strain evidence="8">CBS 173.52</strain>
    </source>
</reference>
<dbReference type="RefSeq" id="XP_016616702.1">
    <property type="nucleotide sequence ID" value="XM_016767186.1"/>
</dbReference>
<dbReference type="InterPro" id="IPR052053">
    <property type="entry name" value="IM_YidH-like"/>
</dbReference>
<feature type="region of interest" description="Disordered" evidence="5">
    <location>
        <begin position="1"/>
        <end position="27"/>
    </location>
</feature>
<organism evidence="8 9">
    <name type="scientific">Cladophialophora bantiana (strain ATCC 10958 / CBS 173.52 / CDC B-1940 / NIH 8579)</name>
    <name type="common">Xylohypha bantiana</name>
    <dbReference type="NCBI Taxonomy" id="1442370"/>
    <lineage>
        <taxon>Eukaryota</taxon>
        <taxon>Fungi</taxon>
        <taxon>Dikarya</taxon>
        <taxon>Ascomycota</taxon>
        <taxon>Pezizomycotina</taxon>
        <taxon>Eurotiomycetes</taxon>
        <taxon>Chaetothyriomycetidae</taxon>
        <taxon>Chaetothyriales</taxon>
        <taxon>Herpotrichiellaceae</taxon>
        <taxon>Cladophialophora</taxon>
    </lineage>
</organism>
<dbReference type="InterPro" id="IPR003807">
    <property type="entry name" value="DUF202"/>
</dbReference>
<dbReference type="Proteomes" id="UP000053789">
    <property type="component" value="Unassembled WGS sequence"/>
</dbReference>
<evidence type="ECO:0000256" key="6">
    <source>
        <dbReference type="SAM" id="Phobius"/>
    </source>
</evidence>
<dbReference type="AlphaFoldDB" id="A0A0D2H9Z8"/>
<proteinExistence type="predicted"/>
<dbReference type="PANTHER" id="PTHR34187:SF1">
    <property type="entry name" value="DUF202 DOMAIN-CONTAINING PROTEIN"/>
    <property type="match status" value="1"/>
</dbReference>
<dbReference type="HOGENOM" id="CLU_121517_0_0_1"/>
<name>A0A0D2H9Z8_CLAB1</name>
<keyword evidence="3 6" id="KW-1133">Transmembrane helix</keyword>
<evidence type="ECO:0000313" key="8">
    <source>
        <dbReference type="EMBL" id="KIW90033.1"/>
    </source>
</evidence>
<protein>
    <recommendedName>
        <fullName evidence="7">DUF202 domain-containing protein</fullName>
    </recommendedName>
</protein>
<dbReference type="OrthoDB" id="199599at2759"/>
<evidence type="ECO:0000259" key="7">
    <source>
        <dbReference type="Pfam" id="PF02656"/>
    </source>
</evidence>
<evidence type="ECO:0000256" key="1">
    <source>
        <dbReference type="ARBA" id="ARBA00004127"/>
    </source>
</evidence>
<comment type="subcellular location">
    <subcellularLocation>
        <location evidence="1">Endomembrane system</location>
        <topology evidence="1">Multi-pass membrane protein</topology>
    </subcellularLocation>
</comment>
<dbReference type="PANTHER" id="PTHR34187">
    <property type="entry name" value="FGR18P"/>
    <property type="match status" value="1"/>
</dbReference>
<accession>A0A0D2H9Z8</accession>